<dbReference type="Pfam" id="PF21305">
    <property type="entry name" value="type_II_gspD_N0"/>
    <property type="match status" value="1"/>
</dbReference>
<comment type="subcellular location">
    <subcellularLocation>
        <location evidence="6">Cell outer membrane</location>
    </subcellularLocation>
    <subcellularLocation>
        <location evidence="1">Membrane</location>
    </subcellularLocation>
</comment>
<dbReference type="GO" id="GO:0009279">
    <property type="term" value="C:cell outer membrane"/>
    <property type="evidence" value="ECO:0007669"/>
    <property type="project" value="UniProtKB-SubCell"/>
</dbReference>
<dbReference type="InterPro" id="IPR004846">
    <property type="entry name" value="T2SS/T3SS_dom"/>
</dbReference>
<dbReference type="InterPro" id="IPR005644">
    <property type="entry name" value="NolW-like"/>
</dbReference>
<keyword evidence="11" id="KW-1185">Reference proteome</keyword>
<dbReference type="GeneID" id="94366244"/>
<dbReference type="InterPro" id="IPR004845">
    <property type="entry name" value="T2SS_GspD_CS"/>
</dbReference>
<evidence type="ECO:0000259" key="7">
    <source>
        <dbReference type="Pfam" id="PF00263"/>
    </source>
</evidence>
<proteinExistence type="inferred from homology"/>
<keyword evidence="2" id="KW-0812">Transmembrane</keyword>
<dbReference type="EMBL" id="QEYD01000009">
    <property type="protein sequence ID" value="PWE27783.1"/>
    <property type="molecule type" value="Genomic_DNA"/>
</dbReference>
<dbReference type="PROSITE" id="PS00875">
    <property type="entry name" value="T2SP_D"/>
    <property type="match status" value="1"/>
</dbReference>
<keyword evidence="3" id="KW-0732">Signal</keyword>
<organism evidence="10 11">
    <name type="scientific">Pararhodobacter marinus</name>
    <dbReference type="NCBI Taxonomy" id="2184063"/>
    <lineage>
        <taxon>Bacteria</taxon>
        <taxon>Pseudomonadati</taxon>
        <taxon>Pseudomonadota</taxon>
        <taxon>Alphaproteobacteria</taxon>
        <taxon>Rhodobacterales</taxon>
        <taxon>Paracoccaceae</taxon>
        <taxon>Pararhodobacter</taxon>
    </lineage>
</organism>
<dbReference type="PANTHER" id="PTHR30332">
    <property type="entry name" value="PROBABLE GENERAL SECRETION PATHWAY PROTEIN D"/>
    <property type="match status" value="1"/>
</dbReference>
<feature type="domain" description="NolW-like" evidence="8">
    <location>
        <begin position="184"/>
        <end position="246"/>
    </location>
</feature>
<dbReference type="AlphaFoldDB" id="A0A2U2C7E8"/>
<dbReference type="Proteomes" id="UP000244940">
    <property type="component" value="Unassembled WGS sequence"/>
</dbReference>
<comment type="similarity">
    <text evidence="5">Belongs to the bacterial secretin family.</text>
</comment>
<dbReference type="Gene3D" id="3.30.1370.120">
    <property type="match status" value="3"/>
</dbReference>
<dbReference type="Pfam" id="PF03958">
    <property type="entry name" value="Secretin_N"/>
    <property type="match status" value="2"/>
</dbReference>
<dbReference type="InterPro" id="IPR050810">
    <property type="entry name" value="Bact_Secretion_Sys_Channel"/>
</dbReference>
<dbReference type="InterPro" id="IPR049371">
    <property type="entry name" value="GspD-like_N0"/>
</dbReference>
<feature type="domain" description="NolW-like" evidence="8">
    <location>
        <begin position="251"/>
        <end position="321"/>
    </location>
</feature>
<evidence type="ECO:0000256" key="4">
    <source>
        <dbReference type="ARBA" id="ARBA00023136"/>
    </source>
</evidence>
<evidence type="ECO:0000256" key="2">
    <source>
        <dbReference type="ARBA" id="ARBA00022692"/>
    </source>
</evidence>
<feature type="domain" description="GspD-like N0" evidence="9">
    <location>
        <begin position="28"/>
        <end position="97"/>
    </location>
</feature>
<protein>
    <submittedName>
        <fullName evidence="10">Type II secretion system protein GspD</fullName>
    </submittedName>
</protein>
<dbReference type="RefSeq" id="WP_109534198.1">
    <property type="nucleotide sequence ID" value="NZ_QEYD01000009.1"/>
</dbReference>
<keyword evidence="4" id="KW-0472">Membrane</keyword>
<dbReference type="GO" id="GO:0015627">
    <property type="term" value="C:type II protein secretion system complex"/>
    <property type="evidence" value="ECO:0007669"/>
    <property type="project" value="TreeGrafter"/>
</dbReference>
<gene>
    <name evidence="10" type="ORF">C4N9_15215</name>
</gene>
<keyword evidence="6" id="KW-0813">Transport</keyword>
<dbReference type="PRINTS" id="PR00811">
    <property type="entry name" value="BCTERIALGSPD"/>
</dbReference>
<name>A0A2U2C7E8_9RHOB</name>
<evidence type="ECO:0000313" key="10">
    <source>
        <dbReference type="EMBL" id="PWE27783.1"/>
    </source>
</evidence>
<evidence type="ECO:0000313" key="11">
    <source>
        <dbReference type="Proteomes" id="UP000244940"/>
    </source>
</evidence>
<dbReference type="InterPro" id="IPR038591">
    <property type="entry name" value="NolW-like_sf"/>
</dbReference>
<accession>A0A2U2C7E8</accession>
<evidence type="ECO:0000256" key="1">
    <source>
        <dbReference type="ARBA" id="ARBA00004370"/>
    </source>
</evidence>
<dbReference type="GO" id="GO:0009306">
    <property type="term" value="P:protein secretion"/>
    <property type="evidence" value="ECO:0007669"/>
    <property type="project" value="InterPro"/>
</dbReference>
<dbReference type="InterPro" id="IPR001775">
    <property type="entry name" value="GspD/PilQ"/>
</dbReference>
<evidence type="ECO:0000256" key="6">
    <source>
        <dbReference type="RuleBase" id="RU004004"/>
    </source>
</evidence>
<sequence length="643" mass="68219">MNRLAALLIVAVLALTSVAGAVRAQIRLDLRDVDLRSYIQLVSEQTNRNFLIDPQVQGSVSVFAPVPVSPAASYEIFLNVLELNGLAIVEGEGIDRIVPMRAAPGLAPGTTVSRAGGAFVTRVIPVPTEDLAEVFEVVQPLVPPEAILTPVPSAGLLILSDRRENIGRIEQLVARLGQASNRSVETIRLNHAVASELIGVLQTALPSTTGAGSVAADAGGNAIVVSGPSEYRDRVRSVVMQLDRPQVGPTSRVVRLNYAQATELAEVVRESMGGSAEGEGSTNGVTVVAEPQSNSLLITAPRERMEAIARAVQALDVRPSQVLIEAVIFEISAENFSDLSVQFGGLLNQAIGGGTSFSMDGRSSLITLIASAMAGGTPNPGNGGFIGYNDGNFAALITAIARERTTRLLSTPAVLTLNNQEAEIVVAQNVPFVTGQYSSTEGGSAENPFQTIERQDVGLTLTVTPQITDDATVRMAIAQEVSNLTGSTSAAGGEITARRRLSTNALVGDGEVIILGGLIEDNSTSQNQRVPGLSAIPVVGQLFRGRSVQEGQRVLLIMLRPRVVRSETEAQRITREIAREGEALSRQIMPRSNAGLYPDVRRTGFPFDGVDLNQPFDQTYVDQAVRDRLFPPLPPRLNVDVGQ</sequence>
<evidence type="ECO:0000256" key="3">
    <source>
        <dbReference type="ARBA" id="ARBA00022729"/>
    </source>
</evidence>
<dbReference type="OrthoDB" id="9775455at2"/>
<dbReference type="Pfam" id="PF00263">
    <property type="entry name" value="Secretin"/>
    <property type="match status" value="1"/>
</dbReference>
<reference evidence="10 11" key="1">
    <citation type="submission" date="2018-05" db="EMBL/GenBank/DDBJ databases">
        <title>Pararhodobacter marina sp. nov., isolated from deep-sea water of the Indian Ocean.</title>
        <authorList>
            <person name="Lai Q.Sr."/>
            <person name="Liu X."/>
            <person name="Shao Z."/>
        </authorList>
    </citation>
    <scope>NUCLEOTIDE SEQUENCE [LARGE SCALE GENOMIC DNA]</scope>
    <source>
        <strain evidence="10 11">CIC4N-9</strain>
    </source>
</reference>
<evidence type="ECO:0000259" key="9">
    <source>
        <dbReference type="Pfam" id="PF21305"/>
    </source>
</evidence>
<feature type="domain" description="Type II/III secretion system secretin-like" evidence="7">
    <location>
        <begin position="400"/>
        <end position="565"/>
    </location>
</feature>
<evidence type="ECO:0000259" key="8">
    <source>
        <dbReference type="Pfam" id="PF03958"/>
    </source>
</evidence>
<dbReference type="PANTHER" id="PTHR30332:SF24">
    <property type="entry name" value="SECRETIN GSPD-RELATED"/>
    <property type="match status" value="1"/>
</dbReference>
<comment type="caution">
    <text evidence="10">The sequence shown here is derived from an EMBL/GenBank/DDBJ whole genome shotgun (WGS) entry which is preliminary data.</text>
</comment>
<evidence type="ECO:0000256" key="5">
    <source>
        <dbReference type="RuleBase" id="RU004003"/>
    </source>
</evidence>